<feature type="domain" description="Metallo-beta-lactamase" evidence="2">
    <location>
        <begin position="1"/>
        <end position="188"/>
    </location>
</feature>
<dbReference type="InterPro" id="IPR001279">
    <property type="entry name" value="Metallo-B-lactamas"/>
</dbReference>
<organism evidence="3 4">
    <name type="scientific">Cellulomonas fulva</name>
    <dbReference type="NCBI Taxonomy" id="2835530"/>
    <lineage>
        <taxon>Bacteria</taxon>
        <taxon>Bacillati</taxon>
        <taxon>Actinomycetota</taxon>
        <taxon>Actinomycetes</taxon>
        <taxon>Micrococcales</taxon>
        <taxon>Cellulomonadaceae</taxon>
        <taxon>Cellulomonas</taxon>
    </lineage>
</organism>
<dbReference type="RefSeq" id="WP_214350355.1">
    <property type="nucleotide sequence ID" value="NZ_JAHBOH010000001.1"/>
</dbReference>
<dbReference type="Gene3D" id="3.60.15.10">
    <property type="entry name" value="Ribonuclease Z/Hydroxyacylglutathione hydrolase-like"/>
    <property type="match status" value="1"/>
</dbReference>
<accession>A0ABS5U076</accession>
<sequence>MLVAADGTCLVVDPGVTRREVATLAHTIAERGWRPLAVWSTHDHWDHRLDGPGFAGLPRWGAGGGGTHDELARQRDEDDELRRALGADDEPAPIGPHPLPYPRARTTADGWAVLDWPGPRVLVAHHRAHAPGHTALHLPDVGVLVAGDMLSDVEIPLLDDTAVDPVADYRAALDLLARAAATFVVPGHGTVGRGSRARAAADRAYLDALVAASRPDDVCDTRLTAAWLRTTHRRQHAVARAGVG</sequence>
<dbReference type="PANTHER" id="PTHR42951:SF22">
    <property type="entry name" value="METALLO BETA-LACTAMASE SUPERFAMILY LIPOPROTEIN"/>
    <property type="match status" value="1"/>
</dbReference>
<evidence type="ECO:0000259" key="2">
    <source>
        <dbReference type="SMART" id="SM00849"/>
    </source>
</evidence>
<feature type="region of interest" description="Disordered" evidence="1">
    <location>
        <begin position="57"/>
        <end position="80"/>
    </location>
</feature>
<keyword evidence="4" id="KW-1185">Reference proteome</keyword>
<evidence type="ECO:0000256" key="1">
    <source>
        <dbReference type="SAM" id="MobiDB-lite"/>
    </source>
</evidence>
<dbReference type="SUPFAM" id="SSF56281">
    <property type="entry name" value="Metallo-hydrolase/oxidoreductase"/>
    <property type="match status" value="1"/>
</dbReference>
<dbReference type="InterPro" id="IPR050855">
    <property type="entry name" value="NDM-1-like"/>
</dbReference>
<name>A0ABS5U076_9CELL</name>
<dbReference type="PANTHER" id="PTHR42951">
    <property type="entry name" value="METALLO-BETA-LACTAMASE DOMAIN-CONTAINING"/>
    <property type="match status" value="1"/>
</dbReference>
<evidence type="ECO:0000313" key="3">
    <source>
        <dbReference type="EMBL" id="MBT0994813.1"/>
    </source>
</evidence>
<dbReference type="Pfam" id="PF00753">
    <property type="entry name" value="Lactamase_B"/>
    <property type="match status" value="1"/>
</dbReference>
<dbReference type="InterPro" id="IPR036866">
    <property type="entry name" value="RibonucZ/Hydroxyglut_hydro"/>
</dbReference>
<feature type="compositionally biased region" description="Basic and acidic residues" evidence="1">
    <location>
        <begin position="67"/>
        <end position="80"/>
    </location>
</feature>
<gene>
    <name evidence="3" type="ORF">KIN34_11030</name>
</gene>
<comment type="caution">
    <text evidence="3">The sequence shown here is derived from an EMBL/GenBank/DDBJ whole genome shotgun (WGS) entry which is preliminary data.</text>
</comment>
<reference evidence="3 4" key="1">
    <citation type="submission" date="2021-05" db="EMBL/GenBank/DDBJ databases">
        <title>Description of Cellulomonas sp. DKR-3 sp. nov.</title>
        <authorList>
            <person name="Dahal R.H."/>
            <person name="Chaudhary D.K."/>
        </authorList>
    </citation>
    <scope>NUCLEOTIDE SEQUENCE [LARGE SCALE GENOMIC DNA]</scope>
    <source>
        <strain evidence="3 4">DKR-3</strain>
    </source>
</reference>
<dbReference type="SMART" id="SM00849">
    <property type="entry name" value="Lactamase_B"/>
    <property type="match status" value="1"/>
</dbReference>
<proteinExistence type="predicted"/>
<dbReference type="Proteomes" id="UP000722125">
    <property type="component" value="Unassembled WGS sequence"/>
</dbReference>
<dbReference type="EMBL" id="JAHBOH010000001">
    <property type="protein sequence ID" value="MBT0994813.1"/>
    <property type="molecule type" value="Genomic_DNA"/>
</dbReference>
<evidence type="ECO:0000313" key="4">
    <source>
        <dbReference type="Proteomes" id="UP000722125"/>
    </source>
</evidence>
<protein>
    <submittedName>
        <fullName evidence="3">MBL fold metallo-hydrolase</fullName>
    </submittedName>
</protein>